<dbReference type="EMBL" id="JBBMEK010000025">
    <property type="protein sequence ID" value="MEQ2364171.1"/>
    <property type="molecule type" value="Genomic_DNA"/>
</dbReference>
<evidence type="ECO:0000313" key="2">
    <source>
        <dbReference type="Proteomes" id="UP001469749"/>
    </source>
</evidence>
<proteinExistence type="predicted"/>
<organism evidence="1 2">
    <name type="scientific">Coprococcus intestinihominis</name>
    <dbReference type="NCBI Taxonomy" id="3133154"/>
    <lineage>
        <taxon>Bacteria</taxon>
        <taxon>Bacillati</taxon>
        <taxon>Bacillota</taxon>
        <taxon>Clostridia</taxon>
        <taxon>Lachnospirales</taxon>
        <taxon>Lachnospiraceae</taxon>
        <taxon>Coprococcus</taxon>
    </lineage>
</organism>
<evidence type="ECO:0000313" key="1">
    <source>
        <dbReference type="EMBL" id="MEQ2364171.1"/>
    </source>
</evidence>
<evidence type="ECO:0008006" key="3">
    <source>
        <dbReference type="Google" id="ProtNLM"/>
    </source>
</evidence>
<comment type="caution">
    <text evidence="1">The sequence shown here is derived from an EMBL/GenBank/DDBJ whole genome shotgun (WGS) entry which is preliminary data.</text>
</comment>
<reference evidence="1 2" key="1">
    <citation type="submission" date="2024-03" db="EMBL/GenBank/DDBJ databases">
        <title>Human intestinal bacterial collection.</title>
        <authorList>
            <person name="Pauvert C."/>
            <person name="Hitch T.C.A."/>
            <person name="Clavel T."/>
        </authorList>
    </citation>
    <scope>NUCLEOTIDE SEQUENCE [LARGE SCALE GENOMIC DNA]</scope>
    <source>
        <strain evidence="1 2">CLA-AA-H190</strain>
    </source>
</reference>
<name>A0ABV1B3P7_9FIRM</name>
<accession>A0ABV1B3P7</accession>
<protein>
    <recommendedName>
        <fullName evidence="3">EF-hand domain-containing protein</fullName>
    </recommendedName>
</protein>
<sequence length="82" mass="9667">MMFGFDKMFDFNGDGKLDNWERATQFQFMDEMLSEDSRSSDYDESDVFGDAGLDYDELEMMDPEERREALEDAGLDPDEYDF</sequence>
<dbReference type="Proteomes" id="UP001469749">
    <property type="component" value="Unassembled WGS sequence"/>
</dbReference>
<keyword evidence="2" id="KW-1185">Reference proteome</keyword>
<gene>
    <name evidence="1" type="ORF">WMO25_03580</name>
</gene>
<dbReference type="RefSeq" id="WP_235232819.1">
    <property type="nucleotide sequence ID" value="NZ_JBBMEK010000025.1"/>
</dbReference>